<accession>A0A0A9EHV8</accession>
<sequence>MIHKNGSLNTV</sequence>
<evidence type="ECO:0000313" key="1">
    <source>
        <dbReference type="EMBL" id="JAE00350.1"/>
    </source>
</evidence>
<organism evidence="1">
    <name type="scientific">Arundo donax</name>
    <name type="common">Giant reed</name>
    <name type="synonym">Donax arundinaceus</name>
    <dbReference type="NCBI Taxonomy" id="35708"/>
    <lineage>
        <taxon>Eukaryota</taxon>
        <taxon>Viridiplantae</taxon>
        <taxon>Streptophyta</taxon>
        <taxon>Embryophyta</taxon>
        <taxon>Tracheophyta</taxon>
        <taxon>Spermatophyta</taxon>
        <taxon>Magnoliopsida</taxon>
        <taxon>Liliopsida</taxon>
        <taxon>Poales</taxon>
        <taxon>Poaceae</taxon>
        <taxon>PACMAD clade</taxon>
        <taxon>Arundinoideae</taxon>
        <taxon>Arundineae</taxon>
        <taxon>Arundo</taxon>
    </lineage>
</organism>
<reference evidence="1" key="2">
    <citation type="journal article" date="2015" name="Data Brief">
        <title>Shoot transcriptome of the giant reed, Arundo donax.</title>
        <authorList>
            <person name="Barrero R.A."/>
            <person name="Guerrero F.D."/>
            <person name="Moolhuijzen P."/>
            <person name="Goolsby J.A."/>
            <person name="Tidwell J."/>
            <person name="Bellgard S.E."/>
            <person name="Bellgard M.I."/>
        </authorList>
    </citation>
    <scope>NUCLEOTIDE SEQUENCE</scope>
    <source>
        <tissue evidence="1">Shoot tissue taken approximately 20 cm above the soil surface</tissue>
    </source>
</reference>
<dbReference type="EMBL" id="GBRH01197546">
    <property type="protein sequence ID" value="JAE00350.1"/>
    <property type="molecule type" value="Transcribed_RNA"/>
</dbReference>
<reference evidence="1" key="1">
    <citation type="submission" date="2014-09" db="EMBL/GenBank/DDBJ databases">
        <authorList>
            <person name="Magalhaes I.L.F."/>
            <person name="Oliveira U."/>
            <person name="Santos F.R."/>
            <person name="Vidigal T.H.D.A."/>
            <person name="Brescovit A.D."/>
            <person name="Santos A.J."/>
        </authorList>
    </citation>
    <scope>NUCLEOTIDE SEQUENCE</scope>
    <source>
        <tissue evidence="1">Shoot tissue taken approximately 20 cm above the soil surface</tissue>
    </source>
</reference>
<protein>
    <submittedName>
        <fullName evidence="1">Uncharacterized protein</fullName>
    </submittedName>
</protein>
<proteinExistence type="predicted"/>
<name>A0A0A9EHV8_ARUDO</name>